<keyword evidence="3 7" id="KW-0328">Glycosyltransferase</keyword>
<keyword evidence="5 7" id="KW-0320">Glycogen biosynthesis</keyword>
<dbReference type="EMBL" id="UYRT01019593">
    <property type="protein sequence ID" value="VDK58593.1"/>
    <property type="molecule type" value="Genomic_DNA"/>
</dbReference>
<organism evidence="10">
    <name type="scientific">Gongylonema pulchrum</name>
    <dbReference type="NCBI Taxonomy" id="637853"/>
    <lineage>
        <taxon>Eukaryota</taxon>
        <taxon>Metazoa</taxon>
        <taxon>Ecdysozoa</taxon>
        <taxon>Nematoda</taxon>
        <taxon>Chromadorea</taxon>
        <taxon>Rhabditida</taxon>
        <taxon>Spirurina</taxon>
        <taxon>Spiruromorpha</taxon>
        <taxon>Spiruroidea</taxon>
        <taxon>Gongylonematidae</taxon>
        <taxon>Gongylonema</taxon>
    </lineage>
</organism>
<dbReference type="AlphaFoldDB" id="A0A183DFM4"/>
<name>A0A183DFM4_9BILA</name>
<sequence>EHVADPSSYGIYVVDRRFKDCEGSIRDLAQILYDFCGLSRRQRIIMRNRTERLSELLDWKSLGIFYRDARRMALERLHPDLDAIIENNIGKVPSASQSRRSSLSGAYENAN</sequence>
<evidence type="ECO:0000256" key="2">
    <source>
        <dbReference type="ARBA" id="ARBA00010686"/>
    </source>
</evidence>
<comment type="catalytic activity">
    <reaction evidence="6">
        <text>[(1-&gt;4)-alpha-D-glucosyl](n) + UDP-alpha-D-glucose = [(1-&gt;4)-alpha-D-glucosyl](n+1) + UDP + H(+)</text>
        <dbReference type="Rhea" id="RHEA:18549"/>
        <dbReference type="Rhea" id="RHEA-COMP:9584"/>
        <dbReference type="Rhea" id="RHEA-COMP:9587"/>
        <dbReference type="ChEBI" id="CHEBI:15378"/>
        <dbReference type="ChEBI" id="CHEBI:15444"/>
        <dbReference type="ChEBI" id="CHEBI:58223"/>
        <dbReference type="ChEBI" id="CHEBI:58885"/>
        <dbReference type="EC" id="2.4.1.11"/>
    </reaction>
    <physiologicalReaction direction="left-to-right" evidence="6">
        <dbReference type="Rhea" id="RHEA:18550"/>
    </physiologicalReaction>
</comment>
<dbReference type="Gene3D" id="3.40.50.2000">
    <property type="entry name" value="Glycogen Phosphorylase B"/>
    <property type="match status" value="1"/>
</dbReference>
<evidence type="ECO:0000313" key="10">
    <source>
        <dbReference type="WBParaSite" id="GPUH_0000752401-mRNA-1"/>
    </source>
</evidence>
<evidence type="ECO:0000313" key="8">
    <source>
        <dbReference type="EMBL" id="VDK58593.1"/>
    </source>
</evidence>
<dbReference type="GO" id="GO:0004373">
    <property type="term" value="F:alpha-1,4-glucan glucosyltransferase (UDP-glucose donor) activity"/>
    <property type="evidence" value="ECO:0007669"/>
    <property type="project" value="UniProtKB-EC"/>
</dbReference>
<evidence type="ECO:0000313" key="9">
    <source>
        <dbReference type="Proteomes" id="UP000271098"/>
    </source>
</evidence>
<dbReference type="GO" id="GO:0005978">
    <property type="term" value="P:glycogen biosynthetic process"/>
    <property type="evidence" value="ECO:0007669"/>
    <property type="project" value="UniProtKB-UniPathway"/>
</dbReference>
<protein>
    <recommendedName>
        <fullName evidence="7">Glycogen [starch] synthase</fullName>
        <ecNumber evidence="7">2.4.1.11</ecNumber>
    </recommendedName>
</protein>
<evidence type="ECO:0000256" key="1">
    <source>
        <dbReference type="ARBA" id="ARBA00004964"/>
    </source>
</evidence>
<dbReference type="Proteomes" id="UP000271098">
    <property type="component" value="Unassembled WGS sequence"/>
</dbReference>
<keyword evidence="4 7" id="KW-0808">Transferase</keyword>
<gene>
    <name evidence="8" type="ORF">GPUH_LOCUS7512</name>
</gene>
<keyword evidence="9" id="KW-1185">Reference proteome</keyword>
<evidence type="ECO:0000256" key="5">
    <source>
        <dbReference type="ARBA" id="ARBA00023056"/>
    </source>
</evidence>
<dbReference type="PANTHER" id="PTHR10176">
    <property type="entry name" value="GLYCOGEN SYNTHASE"/>
    <property type="match status" value="1"/>
</dbReference>
<proteinExistence type="inferred from homology"/>
<evidence type="ECO:0000256" key="3">
    <source>
        <dbReference type="ARBA" id="ARBA00022676"/>
    </source>
</evidence>
<dbReference type="InterPro" id="IPR008631">
    <property type="entry name" value="Glycogen_synth"/>
</dbReference>
<comment type="similarity">
    <text evidence="2 7">Belongs to the glycosyltransferase 3 family.</text>
</comment>
<evidence type="ECO:0000256" key="7">
    <source>
        <dbReference type="RuleBase" id="RU363104"/>
    </source>
</evidence>
<dbReference type="OrthoDB" id="6335297at2759"/>
<evidence type="ECO:0000256" key="6">
    <source>
        <dbReference type="ARBA" id="ARBA00047345"/>
    </source>
</evidence>
<comment type="function">
    <text evidence="7">Transfers the glycosyl residue from UDP-Glc to the non-reducing end of alpha-1,4-glucan.</text>
</comment>
<dbReference type="WBParaSite" id="GPUH_0000752401-mRNA-1">
    <property type="protein sequence ID" value="GPUH_0000752401-mRNA-1"/>
    <property type="gene ID" value="GPUH_0000752401"/>
</dbReference>
<evidence type="ECO:0000256" key="4">
    <source>
        <dbReference type="ARBA" id="ARBA00022679"/>
    </source>
</evidence>
<dbReference type="PANTHER" id="PTHR10176:SF3">
    <property type="entry name" value="GLYCOGEN [STARCH] SYNTHASE"/>
    <property type="match status" value="1"/>
</dbReference>
<reference evidence="10" key="1">
    <citation type="submission" date="2016-06" db="UniProtKB">
        <authorList>
            <consortium name="WormBaseParasite"/>
        </authorList>
    </citation>
    <scope>IDENTIFICATION</scope>
</reference>
<dbReference type="EC" id="2.4.1.11" evidence="7"/>
<comment type="pathway">
    <text evidence="1 7">Glycan biosynthesis; glycogen biosynthesis.</text>
</comment>
<dbReference type="UniPathway" id="UPA00164"/>
<dbReference type="Pfam" id="PF05693">
    <property type="entry name" value="Glycogen_syn"/>
    <property type="match status" value="1"/>
</dbReference>
<accession>A0A183DFM4</accession>
<dbReference type="GO" id="GO:0005737">
    <property type="term" value="C:cytoplasm"/>
    <property type="evidence" value="ECO:0007669"/>
    <property type="project" value="TreeGrafter"/>
</dbReference>
<reference evidence="8 9" key="2">
    <citation type="submission" date="2018-11" db="EMBL/GenBank/DDBJ databases">
        <authorList>
            <consortium name="Pathogen Informatics"/>
        </authorList>
    </citation>
    <scope>NUCLEOTIDE SEQUENCE [LARGE SCALE GENOMIC DNA]</scope>
</reference>